<organism evidence="3 4">
    <name type="scientific">Cryptosporangium arvum DSM 44712</name>
    <dbReference type="NCBI Taxonomy" id="927661"/>
    <lineage>
        <taxon>Bacteria</taxon>
        <taxon>Bacillati</taxon>
        <taxon>Actinomycetota</taxon>
        <taxon>Actinomycetes</taxon>
        <taxon>Cryptosporangiales</taxon>
        <taxon>Cryptosporangiaceae</taxon>
        <taxon>Cryptosporangium</taxon>
    </lineage>
</organism>
<accession>A0A010Z4E0</accession>
<dbReference type="Pfam" id="PF01882">
    <property type="entry name" value="DUF58"/>
    <property type="match status" value="1"/>
</dbReference>
<evidence type="ECO:0000256" key="1">
    <source>
        <dbReference type="SAM" id="Phobius"/>
    </source>
</evidence>
<dbReference type="Proteomes" id="UP000021053">
    <property type="component" value="Unassembled WGS sequence"/>
</dbReference>
<keyword evidence="1" id="KW-0472">Membrane</keyword>
<sequence length="377" mass="39504">MITRNGAQVCAAAAVLATISLVTRYPGVVLLAAGASVSVLVAFLWTARSRRRASVSLVPAVGRVMRGEVVRVAIHVTRRSARGGAFTLVVPCGGAEIVVPVRRGSGRAAAPLEIDVPTDRRGELVIGPPAIAHRDLLGLFDRREQVGEPVAVEVGPRILPVEIGRARGRQNPDAPRQLGGQEGGVNFASLREYQFGDDVRRVHWLASRRRADGTLLIRQNVDPVDPSIEVLLDTDPAAYRGPDASAAFETAVDVSASILDSTRRVGAAATLTVVSGETARTPHAIDELLRTVGLSPGRAVPALRPAGLFTVVTGSGGASDLLTAVPPGRRSVVVRVDVRPADLPVASARWAIVDAADLRSALAGWARLAAAATRGQQ</sequence>
<dbReference type="EMBL" id="JFBT01000001">
    <property type="protein sequence ID" value="EXG82238.1"/>
    <property type="molecule type" value="Genomic_DNA"/>
</dbReference>
<keyword evidence="4" id="KW-1185">Reference proteome</keyword>
<dbReference type="PANTHER" id="PTHR34351">
    <property type="entry name" value="SLR1927 PROTEIN-RELATED"/>
    <property type="match status" value="1"/>
</dbReference>
<evidence type="ECO:0000259" key="2">
    <source>
        <dbReference type="Pfam" id="PF01882"/>
    </source>
</evidence>
<keyword evidence="1" id="KW-0812">Transmembrane</keyword>
<dbReference type="HOGENOM" id="CLU_026152_4_2_11"/>
<feature type="domain" description="DUF58" evidence="2">
    <location>
        <begin position="190"/>
        <end position="280"/>
    </location>
</feature>
<feature type="transmembrane region" description="Helical" evidence="1">
    <location>
        <begin position="27"/>
        <end position="47"/>
    </location>
</feature>
<evidence type="ECO:0000313" key="4">
    <source>
        <dbReference type="Proteomes" id="UP000021053"/>
    </source>
</evidence>
<dbReference type="AlphaFoldDB" id="A0A010Z4E0"/>
<reference evidence="3 4" key="1">
    <citation type="submission" date="2013-07" db="EMBL/GenBank/DDBJ databases">
        <authorList>
            <consortium name="DOE Joint Genome Institute"/>
            <person name="Eisen J."/>
            <person name="Huntemann M."/>
            <person name="Han J."/>
            <person name="Chen A."/>
            <person name="Kyrpides N."/>
            <person name="Mavromatis K."/>
            <person name="Markowitz V."/>
            <person name="Palaniappan K."/>
            <person name="Ivanova N."/>
            <person name="Schaumberg A."/>
            <person name="Pati A."/>
            <person name="Liolios K."/>
            <person name="Nordberg H.P."/>
            <person name="Cantor M.N."/>
            <person name="Hua S.X."/>
            <person name="Woyke T."/>
        </authorList>
    </citation>
    <scope>NUCLEOTIDE SEQUENCE [LARGE SCALE GENOMIC DNA]</scope>
    <source>
        <strain evidence="3 4">DSM 44712</strain>
    </source>
</reference>
<evidence type="ECO:0000313" key="3">
    <source>
        <dbReference type="EMBL" id="EXG82238.1"/>
    </source>
</evidence>
<dbReference type="InterPro" id="IPR002881">
    <property type="entry name" value="DUF58"/>
</dbReference>
<dbReference type="OrthoDB" id="9812729at2"/>
<proteinExistence type="predicted"/>
<dbReference type="PANTHER" id="PTHR34351:SF1">
    <property type="entry name" value="SLR1927 PROTEIN"/>
    <property type="match status" value="1"/>
</dbReference>
<protein>
    <recommendedName>
        <fullName evidence="2">DUF58 domain-containing protein</fullName>
    </recommendedName>
</protein>
<name>A0A010Z4E0_9ACTN</name>
<keyword evidence="1" id="KW-1133">Transmembrane helix</keyword>
<comment type="caution">
    <text evidence="3">The sequence shown here is derived from an EMBL/GenBank/DDBJ whole genome shotgun (WGS) entry which is preliminary data.</text>
</comment>
<gene>
    <name evidence="3" type="ORF">CryarDRAFT_3399</name>
</gene>